<dbReference type="InterPro" id="IPR040596">
    <property type="entry name" value="RNase_II_C_S1"/>
</dbReference>
<evidence type="ECO:0000259" key="2">
    <source>
        <dbReference type="SMART" id="SM00955"/>
    </source>
</evidence>
<reference evidence="3 4" key="1">
    <citation type="submission" date="2016-10" db="EMBL/GenBank/DDBJ databases">
        <authorList>
            <person name="de Groot N.N."/>
        </authorList>
    </citation>
    <scope>NUCLEOTIDE SEQUENCE [LARGE SCALE GENOMIC DNA]</scope>
    <source>
        <strain evidence="3 4">NP_1H</strain>
    </source>
</reference>
<feature type="domain" description="RNB" evidence="2">
    <location>
        <begin position="53"/>
        <end position="370"/>
    </location>
</feature>
<evidence type="ECO:0000313" key="4">
    <source>
        <dbReference type="Proteomes" id="UP000199258"/>
    </source>
</evidence>
<dbReference type="InterPro" id="IPR012340">
    <property type="entry name" value="NA-bd_OB-fold"/>
</dbReference>
<evidence type="ECO:0000313" key="3">
    <source>
        <dbReference type="EMBL" id="SDH38524.1"/>
    </source>
</evidence>
<dbReference type="GO" id="GO:0004540">
    <property type="term" value="F:RNA nuclease activity"/>
    <property type="evidence" value="ECO:0007669"/>
    <property type="project" value="InterPro"/>
</dbReference>
<dbReference type="SMART" id="SM00955">
    <property type="entry name" value="RNB"/>
    <property type="match status" value="1"/>
</dbReference>
<keyword evidence="4" id="KW-1185">Reference proteome</keyword>
<dbReference type="STRING" id="335973.SAMN04488693_101106"/>
<dbReference type="Pfam" id="PF18614">
    <property type="entry name" value="RNase_II_C_S1"/>
    <property type="match status" value="1"/>
</dbReference>
<dbReference type="Pfam" id="PF00773">
    <property type="entry name" value="RNB"/>
    <property type="match status" value="1"/>
</dbReference>
<feature type="compositionally biased region" description="Low complexity" evidence="1">
    <location>
        <begin position="478"/>
        <end position="491"/>
    </location>
</feature>
<sequence>MPYSHLDLSNRDSQVQLTAALENLRQELDLRTEFPPEVLAEAQSAVAASTMPERDLTGLGFITVDPPGSTDLDQAFHLERAGSGYRVWYAIADVPTFVAPAGAIDVEARLRGQTMYAPDGRISLHPEVIAEDAASLLPGRERPAFVWEFELDEDAQVQSVNLRRAAVKSRAQLTYEQVQEDLDSGGAAENLILLREIGTKRIALEKERGGASLNLPEQEIAHDGERYFIVTRPPLAAEDWNAQLSLMTGMAAAEIMLGGGVGILRTMPAPDEASLARFRHQARALGRSWPAGVPYGEFLRSLDTSDPRQLSLMHAAASLFRGAGYTAFDGDLPDAVEQAAIAAPYAHTTAPLRRLVDRFVLVTCEALCAGDEVPTWVRDALPQLNSLMSASNQLASRLESGAVAAVEAALLSNQVGEEFNAVVITGSRPTPDVPAASGASRAPGTGTPAPDSPAAAGHPETAPSAPGSPATTRSAAVSGNGSKSGTTNSNGSGNGNGRNGNGVPHGVVQLADPAVEARCDGVMTAGDEVRVRLVTADIARRELRFELVGKVAAAAPSSESQTAAG</sequence>
<proteinExistence type="predicted"/>
<dbReference type="GO" id="GO:0006402">
    <property type="term" value="P:mRNA catabolic process"/>
    <property type="evidence" value="ECO:0007669"/>
    <property type="project" value="TreeGrafter"/>
</dbReference>
<feature type="region of interest" description="Disordered" evidence="1">
    <location>
        <begin position="427"/>
        <end position="506"/>
    </location>
</feature>
<accession>A0A1G8BZH7</accession>
<dbReference type="PANTHER" id="PTHR23355">
    <property type="entry name" value="RIBONUCLEASE"/>
    <property type="match status" value="1"/>
</dbReference>
<organism evidence="3 4">
    <name type="scientific">Arthrobacter subterraneus</name>
    <dbReference type="NCBI Taxonomy" id="335973"/>
    <lineage>
        <taxon>Bacteria</taxon>
        <taxon>Bacillati</taxon>
        <taxon>Actinomycetota</taxon>
        <taxon>Actinomycetes</taxon>
        <taxon>Micrococcales</taxon>
        <taxon>Micrococcaceae</taxon>
        <taxon>Arthrobacter</taxon>
    </lineage>
</organism>
<dbReference type="AlphaFoldDB" id="A0A1G8BZH7"/>
<dbReference type="GO" id="GO:0003723">
    <property type="term" value="F:RNA binding"/>
    <property type="evidence" value="ECO:0007669"/>
    <property type="project" value="InterPro"/>
</dbReference>
<gene>
    <name evidence="3" type="ORF">SAMN04488693_101106</name>
</gene>
<protein>
    <submittedName>
        <fullName evidence="3">RNB domain-containing protein</fullName>
    </submittedName>
</protein>
<name>A0A1G8BZH7_9MICC</name>
<dbReference type="EMBL" id="FNDT01000001">
    <property type="protein sequence ID" value="SDH38524.1"/>
    <property type="molecule type" value="Genomic_DNA"/>
</dbReference>
<dbReference type="RefSeq" id="WP_051470864.1">
    <property type="nucleotide sequence ID" value="NZ_FNDT01000001.1"/>
</dbReference>
<dbReference type="Proteomes" id="UP000199258">
    <property type="component" value="Unassembled WGS sequence"/>
</dbReference>
<evidence type="ECO:0000256" key="1">
    <source>
        <dbReference type="SAM" id="MobiDB-lite"/>
    </source>
</evidence>
<dbReference type="PANTHER" id="PTHR23355:SF9">
    <property type="entry name" value="DIS3-LIKE EXONUCLEASE 2"/>
    <property type="match status" value="1"/>
</dbReference>
<dbReference type="InterPro" id="IPR001900">
    <property type="entry name" value="RNase_II/R"/>
</dbReference>
<dbReference type="SUPFAM" id="SSF50249">
    <property type="entry name" value="Nucleic acid-binding proteins"/>
    <property type="match status" value="1"/>
</dbReference>
<dbReference type="InterPro" id="IPR050180">
    <property type="entry name" value="RNR_Ribonuclease"/>
</dbReference>
<dbReference type="OrthoDB" id="5800376at2"/>